<evidence type="ECO:0000313" key="1">
    <source>
        <dbReference type="EMBL" id="EKY00060.1"/>
    </source>
</evidence>
<sequence>MAIQGLQFFHREQKNCLLSAFKMKKIRPFSMIYLTRNNAFLLC</sequence>
<comment type="caution">
    <text evidence="1">The sequence shown here is derived from an EMBL/GenBank/DDBJ whole genome shotgun (WGS) entry which is preliminary data.</text>
</comment>
<dbReference type="AlphaFoldDB" id="L1N9V7"/>
<keyword evidence="2" id="KW-1185">Reference proteome</keyword>
<gene>
    <name evidence="1" type="ORF">HMPREF9151_01396</name>
</gene>
<reference evidence="1 2" key="1">
    <citation type="submission" date="2012-05" db="EMBL/GenBank/DDBJ databases">
        <authorList>
            <person name="Weinstock G."/>
            <person name="Sodergren E."/>
            <person name="Lobos E.A."/>
            <person name="Fulton L."/>
            <person name="Fulton R."/>
            <person name="Courtney L."/>
            <person name="Fronick C."/>
            <person name="O'Laughlin M."/>
            <person name="Godfrey J."/>
            <person name="Wilson R.M."/>
            <person name="Miner T."/>
            <person name="Farmer C."/>
            <person name="Delehaunty K."/>
            <person name="Cordes M."/>
            <person name="Minx P."/>
            <person name="Tomlinson C."/>
            <person name="Chen J."/>
            <person name="Wollam A."/>
            <person name="Pepin K.H."/>
            <person name="Bhonagiri V."/>
            <person name="Zhang X."/>
            <person name="Suruliraj S."/>
            <person name="Warren W."/>
            <person name="Mitreva M."/>
            <person name="Mardis E.R."/>
            <person name="Wilson R.K."/>
        </authorList>
    </citation>
    <scope>NUCLEOTIDE SEQUENCE [LARGE SCALE GENOMIC DNA]</scope>
    <source>
        <strain evidence="1 2">F0055</strain>
    </source>
</reference>
<dbReference type="HOGENOM" id="CLU_3237835_0_0_10"/>
<organism evidence="1 2">
    <name type="scientific">Hoylesella saccharolytica F0055</name>
    <dbReference type="NCBI Taxonomy" id="1127699"/>
    <lineage>
        <taxon>Bacteria</taxon>
        <taxon>Pseudomonadati</taxon>
        <taxon>Bacteroidota</taxon>
        <taxon>Bacteroidia</taxon>
        <taxon>Bacteroidales</taxon>
        <taxon>Prevotellaceae</taxon>
        <taxon>Hoylesella</taxon>
    </lineage>
</organism>
<protein>
    <submittedName>
        <fullName evidence="1">Uncharacterized protein</fullName>
    </submittedName>
</protein>
<proteinExistence type="predicted"/>
<accession>L1N9V7</accession>
<dbReference type="EMBL" id="AMEP01000093">
    <property type="protein sequence ID" value="EKY00060.1"/>
    <property type="molecule type" value="Genomic_DNA"/>
</dbReference>
<dbReference type="Proteomes" id="UP000010433">
    <property type="component" value="Unassembled WGS sequence"/>
</dbReference>
<name>L1N9V7_9BACT</name>
<dbReference type="STRING" id="1127699.HMPREF9151_01396"/>
<evidence type="ECO:0000313" key="2">
    <source>
        <dbReference type="Proteomes" id="UP000010433"/>
    </source>
</evidence>